<dbReference type="EMBL" id="BMSX01000018">
    <property type="protein sequence ID" value="GGR40232.1"/>
    <property type="molecule type" value="Genomic_DNA"/>
</dbReference>
<dbReference type="AlphaFoldDB" id="A0A918FIL5"/>
<comment type="caution">
    <text evidence="1">The sequence shown here is derived from an EMBL/GenBank/DDBJ whole genome shotgun (WGS) entry which is preliminary data.</text>
</comment>
<reference evidence="1" key="1">
    <citation type="journal article" date="2014" name="Int. J. Syst. Evol. Microbiol.">
        <title>Complete genome sequence of Corynebacterium casei LMG S-19264T (=DSM 44701T), isolated from a smear-ripened cheese.</title>
        <authorList>
            <consortium name="US DOE Joint Genome Institute (JGI-PGF)"/>
            <person name="Walter F."/>
            <person name="Albersmeier A."/>
            <person name="Kalinowski J."/>
            <person name="Ruckert C."/>
        </authorList>
    </citation>
    <scope>NUCLEOTIDE SEQUENCE</scope>
    <source>
        <strain evidence="1">JCM 4346</strain>
    </source>
</reference>
<name>A0A918FIL5_9ACTN</name>
<organism evidence="1 2">
    <name type="scientific">Streptomyces aurantiogriseus</name>
    <dbReference type="NCBI Taxonomy" id="66870"/>
    <lineage>
        <taxon>Bacteria</taxon>
        <taxon>Bacillati</taxon>
        <taxon>Actinomycetota</taxon>
        <taxon>Actinomycetes</taxon>
        <taxon>Kitasatosporales</taxon>
        <taxon>Streptomycetaceae</taxon>
        <taxon>Streptomyces</taxon>
    </lineage>
</organism>
<evidence type="ECO:0000313" key="1">
    <source>
        <dbReference type="EMBL" id="GGR40232.1"/>
    </source>
</evidence>
<protein>
    <submittedName>
        <fullName evidence="1">Uncharacterized protein</fullName>
    </submittedName>
</protein>
<reference evidence="1" key="2">
    <citation type="submission" date="2020-09" db="EMBL/GenBank/DDBJ databases">
        <authorList>
            <person name="Sun Q."/>
            <person name="Ohkuma M."/>
        </authorList>
    </citation>
    <scope>NUCLEOTIDE SEQUENCE</scope>
    <source>
        <strain evidence="1">JCM 4346</strain>
    </source>
</reference>
<gene>
    <name evidence="1" type="ORF">GCM10010251_66200</name>
</gene>
<accession>A0A918FIL5</accession>
<sequence>MRFGRGFGVPRAPSGRKTFLAPVRDGIADTGKAAVKTGRGWDKTAGPLPVIILPRQPELRREQPLRTPDRKNRSWVPCGHWMY</sequence>
<dbReference type="Proteomes" id="UP000658320">
    <property type="component" value="Unassembled WGS sequence"/>
</dbReference>
<keyword evidence="2" id="KW-1185">Reference proteome</keyword>
<proteinExistence type="predicted"/>
<evidence type="ECO:0000313" key="2">
    <source>
        <dbReference type="Proteomes" id="UP000658320"/>
    </source>
</evidence>